<dbReference type="Proteomes" id="UP001580346">
    <property type="component" value="Unassembled WGS sequence"/>
</dbReference>
<evidence type="ECO:0000256" key="2">
    <source>
        <dbReference type="SAM" id="Phobius"/>
    </source>
</evidence>
<evidence type="ECO:0000313" key="3">
    <source>
        <dbReference type="EMBL" id="MFB5268163.1"/>
    </source>
</evidence>
<sequence length="139" mass="15182">MKRKGNLMMVAIGLVIILILGVFLIRTPETGETQTQVPADQVQKEIPSISKPESALAPDPDHHSPSKEQSNSHERVINVIDTVAAGAKKTTPDLIARVKEAVDWFLAFDTKYFAIVAIVLVILIGSLGVRREKSDRGGR</sequence>
<accession>A0ABV5AVD3</accession>
<keyword evidence="2" id="KW-1133">Transmembrane helix</keyword>
<feature type="compositionally biased region" description="Basic and acidic residues" evidence="1">
    <location>
        <begin position="59"/>
        <end position="74"/>
    </location>
</feature>
<dbReference type="EMBL" id="JBHHMI010000013">
    <property type="protein sequence ID" value="MFB5268163.1"/>
    <property type="molecule type" value="Genomic_DNA"/>
</dbReference>
<name>A0ABV5AVD3_9BACL</name>
<feature type="region of interest" description="Disordered" evidence="1">
    <location>
        <begin position="34"/>
        <end position="74"/>
    </location>
</feature>
<organism evidence="3 4">
    <name type="scientific">Paenibacillus enshidis</name>
    <dbReference type="NCBI Taxonomy" id="1458439"/>
    <lineage>
        <taxon>Bacteria</taxon>
        <taxon>Bacillati</taxon>
        <taxon>Bacillota</taxon>
        <taxon>Bacilli</taxon>
        <taxon>Bacillales</taxon>
        <taxon>Paenibacillaceae</taxon>
        <taxon>Paenibacillus</taxon>
    </lineage>
</organism>
<comment type="caution">
    <text evidence="3">The sequence shown here is derived from an EMBL/GenBank/DDBJ whole genome shotgun (WGS) entry which is preliminary data.</text>
</comment>
<gene>
    <name evidence="3" type="ORF">ACE41H_15450</name>
</gene>
<proteinExistence type="predicted"/>
<protein>
    <submittedName>
        <fullName evidence="3">Uncharacterized protein</fullName>
    </submittedName>
</protein>
<evidence type="ECO:0000313" key="4">
    <source>
        <dbReference type="Proteomes" id="UP001580346"/>
    </source>
</evidence>
<keyword evidence="2" id="KW-0812">Transmembrane</keyword>
<feature type="transmembrane region" description="Helical" evidence="2">
    <location>
        <begin position="112"/>
        <end position="129"/>
    </location>
</feature>
<dbReference type="RefSeq" id="WP_375356315.1">
    <property type="nucleotide sequence ID" value="NZ_JBHHMI010000013.1"/>
</dbReference>
<reference evidence="3 4" key="1">
    <citation type="submission" date="2024-09" db="EMBL/GenBank/DDBJ databases">
        <title>Paenibacillus zeirhizospherea sp. nov., isolated from surface of the maize (Zea mays) roots in a horticulture field, Hungary.</title>
        <authorList>
            <person name="Marton D."/>
            <person name="Farkas M."/>
            <person name="Bedics A."/>
            <person name="Toth E."/>
            <person name="Tancsics A."/>
            <person name="Boka K."/>
            <person name="Maroti G."/>
            <person name="Kriszt B."/>
            <person name="Cserhati M."/>
        </authorList>
    </citation>
    <scope>NUCLEOTIDE SEQUENCE [LARGE SCALE GENOMIC DNA]</scope>
    <source>
        <strain evidence="3 4">KCTC 33519</strain>
    </source>
</reference>
<feature type="transmembrane region" description="Helical" evidence="2">
    <location>
        <begin position="7"/>
        <end position="25"/>
    </location>
</feature>
<keyword evidence="4" id="KW-1185">Reference proteome</keyword>
<keyword evidence="2" id="KW-0472">Membrane</keyword>
<evidence type="ECO:0000256" key="1">
    <source>
        <dbReference type="SAM" id="MobiDB-lite"/>
    </source>
</evidence>